<protein>
    <submittedName>
        <fullName evidence="1">Uncharacterized protein</fullName>
    </submittedName>
</protein>
<evidence type="ECO:0000313" key="2">
    <source>
        <dbReference type="Proteomes" id="UP000197138"/>
    </source>
</evidence>
<organism evidence="1 2">
    <name type="scientific">Punica granatum</name>
    <name type="common">Pomegranate</name>
    <dbReference type="NCBI Taxonomy" id="22663"/>
    <lineage>
        <taxon>Eukaryota</taxon>
        <taxon>Viridiplantae</taxon>
        <taxon>Streptophyta</taxon>
        <taxon>Embryophyta</taxon>
        <taxon>Tracheophyta</taxon>
        <taxon>Spermatophyta</taxon>
        <taxon>Magnoliopsida</taxon>
        <taxon>eudicotyledons</taxon>
        <taxon>Gunneridae</taxon>
        <taxon>Pentapetalae</taxon>
        <taxon>rosids</taxon>
        <taxon>malvids</taxon>
        <taxon>Myrtales</taxon>
        <taxon>Lythraceae</taxon>
        <taxon>Punica</taxon>
    </lineage>
</organism>
<dbReference type="Proteomes" id="UP000197138">
    <property type="component" value="Unassembled WGS sequence"/>
</dbReference>
<dbReference type="EMBL" id="MTKT01005034">
    <property type="protein sequence ID" value="OWM68402.1"/>
    <property type="molecule type" value="Genomic_DNA"/>
</dbReference>
<name>A0A218W8I9_PUNGR</name>
<proteinExistence type="predicted"/>
<comment type="caution">
    <text evidence="1">The sequence shown here is derived from an EMBL/GenBank/DDBJ whole genome shotgun (WGS) entry which is preliminary data.</text>
</comment>
<accession>A0A218W8I9</accession>
<dbReference type="AlphaFoldDB" id="A0A218W8I9"/>
<gene>
    <name evidence="1" type="ORF">CDL15_Pgr004884</name>
</gene>
<reference evidence="2" key="1">
    <citation type="journal article" date="2017" name="Plant J.">
        <title>The pomegranate (Punica granatum L.) genome and the genomics of punicalagin biosynthesis.</title>
        <authorList>
            <person name="Qin G."/>
            <person name="Xu C."/>
            <person name="Ming R."/>
            <person name="Tang H."/>
            <person name="Guyot R."/>
            <person name="Kramer E.M."/>
            <person name="Hu Y."/>
            <person name="Yi X."/>
            <person name="Qi Y."/>
            <person name="Xu X."/>
            <person name="Gao Z."/>
            <person name="Pan H."/>
            <person name="Jian J."/>
            <person name="Tian Y."/>
            <person name="Yue Z."/>
            <person name="Xu Y."/>
        </authorList>
    </citation>
    <scope>NUCLEOTIDE SEQUENCE [LARGE SCALE GENOMIC DNA]</scope>
    <source>
        <strain evidence="2">cv. Dabenzi</strain>
    </source>
</reference>
<evidence type="ECO:0000313" key="1">
    <source>
        <dbReference type="EMBL" id="OWM68402.1"/>
    </source>
</evidence>
<sequence>MPNSFTPEEWPAPAPAPAPRVVQVLELWPLLMQCEPRRVMDAAEAATASVADLAVFRVSPPGGTEDSAEEGIWKIH</sequence>